<evidence type="ECO:0000313" key="1">
    <source>
        <dbReference type="EMBL" id="CAL4161988.1"/>
    </source>
</evidence>
<sequence>GFKTAPLNRKLKHIFSGDEWKEKGSFSGLHDGSALYPDGAHNLVGGTVVGVKKLGTGVAVHIMDPKLEWNKDNGNIRTKDQTTMFFGVPPKVQAAFILTAFHDEEKQGTRKGNIAVELAEEGKYMDQPGQGNPLIIQVNKDRKNDKIIGQAFPDIMQGTQYKKYDQIKKRRAG</sequence>
<name>A0AAV2S7K5_MEGNR</name>
<proteinExistence type="predicted"/>
<dbReference type="AlphaFoldDB" id="A0AAV2S7K5"/>
<protein>
    <submittedName>
        <fullName evidence="1">Uncharacterized protein</fullName>
    </submittedName>
</protein>
<dbReference type="EMBL" id="CAXKWB010045132">
    <property type="protein sequence ID" value="CAL4161988.1"/>
    <property type="molecule type" value="Genomic_DNA"/>
</dbReference>
<feature type="non-terminal residue" evidence="1">
    <location>
        <position position="1"/>
    </location>
</feature>
<dbReference type="Proteomes" id="UP001497623">
    <property type="component" value="Unassembled WGS sequence"/>
</dbReference>
<comment type="caution">
    <text evidence="1">The sequence shown here is derived from an EMBL/GenBank/DDBJ whole genome shotgun (WGS) entry which is preliminary data.</text>
</comment>
<reference evidence="1 2" key="1">
    <citation type="submission" date="2024-05" db="EMBL/GenBank/DDBJ databases">
        <authorList>
            <person name="Wallberg A."/>
        </authorList>
    </citation>
    <scope>NUCLEOTIDE SEQUENCE [LARGE SCALE GENOMIC DNA]</scope>
</reference>
<evidence type="ECO:0000313" key="2">
    <source>
        <dbReference type="Proteomes" id="UP001497623"/>
    </source>
</evidence>
<gene>
    <name evidence="1" type="ORF">MNOR_LOCUS32729</name>
</gene>
<keyword evidence="2" id="KW-1185">Reference proteome</keyword>
<accession>A0AAV2S7K5</accession>
<organism evidence="1 2">
    <name type="scientific">Meganyctiphanes norvegica</name>
    <name type="common">Northern krill</name>
    <name type="synonym">Thysanopoda norvegica</name>
    <dbReference type="NCBI Taxonomy" id="48144"/>
    <lineage>
        <taxon>Eukaryota</taxon>
        <taxon>Metazoa</taxon>
        <taxon>Ecdysozoa</taxon>
        <taxon>Arthropoda</taxon>
        <taxon>Crustacea</taxon>
        <taxon>Multicrustacea</taxon>
        <taxon>Malacostraca</taxon>
        <taxon>Eumalacostraca</taxon>
        <taxon>Eucarida</taxon>
        <taxon>Euphausiacea</taxon>
        <taxon>Euphausiidae</taxon>
        <taxon>Meganyctiphanes</taxon>
    </lineage>
</organism>